<dbReference type="Proteomes" id="UP000076405">
    <property type="component" value="Chromosome"/>
</dbReference>
<keyword evidence="1" id="KW-1133">Transmembrane helix</keyword>
<keyword evidence="4" id="KW-1185">Reference proteome</keyword>
<evidence type="ECO:0000313" key="5">
    <source>
        <dbReference type="Proteomes" id="UP000076405"/>
    </source>
</evidence>
<reference evidence="4 5" key="1">
    <citation type="journal article" date="2016" name="PLoS ONE">
        <title>The Identification of Novel Diagnostic Marker Genes for the Detection of Beer Spoiling Pediococcus damnosus Strains Using the BlAst Diagnostic Gene findEr.</title>
        <authorList>
            <person name="Behr J."/>
            <person name="Geissler A.J."/>
            <person name="Schmid J."/>
            <person name="Zehe A."/>
            <person name="Vogel R.F."/>
        </authorList>
    </citation>
    <scope>NUCLEOTIDE SEQUENCE [LARGE SCALE GENOMIC DNA]</scope>
    <source>
        <strain evidence="2 5">TMW 2.1533</strain>
        <strain evidence="3 4">TMW 2.1535</strain>
    </source>
</reference>
<dbReference type="EMBL" id="CP012288">
    <property type="protein sequence ID" value="AMV66883.1"/>
    <property type="molecule type" value="Genomic_DNA"/>
</dbReference>
<organism evidence="2 5">
    <name type="scientific">Pediococcus damnosus</name>
    <dbReference type="NCBI Taxonomy" id="51663"/>
    <lineage>
        <taxon>Bacteria</taxon>
        <taxon>Bacillati</taxon>
        <taxon>Bacillota</taxon>
        <taxon>Bacilli</taxon>
        <taxon>Lactobacillales</taxon>
        <taxon>Lactobacillaceae</taxon>
        <taxon>Pediococcus</taxon>
    </lineage>
</organism>
<sequence>MSANGQKSIHVFSKLHPSAIKTGLLILIAMSVGNLITDFLTLIISRPVTLLVAIISLLIILNDYWQENSNQPLVCFVNTATITSISTSLVDAWHKSFGLSCSSLFIGASFILGLLAFNQHAHLVTLKYPLQFTSVFLMIFTFNAGDWLLSISQTSNRLIVLVIIALTTLILIFIFRHLIQPSVFIILLFLMTVVNLVLSNFIDPILGRQFFTVVGVILTNQIH</sequence>
<feature type="transmembrane region" description="Helical" evidence="1">
    <location>
        <begin position="182"/>
        <end position="202"/>
    </location>
</feature>
<feature type="transmembrane region" description="Helical" evidence="1">
    <location>
        <begin position="20"/>
        <end position="41"/>
    </location>
</feature>
<dbReference type="EMBL" id="CP012275">
    <property type="protein sequence ID" value="AMV63222.1"/>
    <property type="molecule type" value="Genomic_DNA"/>
</dbReference>
<feature type="transmembrane region" description="Helical" evidence="1">
    <location>
        <begin position="97"/>
        <end position="117"/>
    </location>
</feature>
<evidence type="ECO:0000313" key="3">
    <source>
        <dbReference type="EMBL" id="AMV66883.1"/>
    </source>
</evidence>
<accession>A0A0R2HQ33</accession>
<dbReference type="GeneID" id="57276550"/>
<evidence type="ECO:0000256" key="1">
    <source>
        <dbReference type="SAM" id="Phobius"/>
    </source>
</evidence>
<evidence type="ECO:0000313" key="2">
    <source>
        <dbReference type="EMBL" id="AMV63222.1"/>
    </source>
</evidence>
<protein>
    <recommendedName>
        <fullName evidence="6">Integral membrane protein</fullName>
    </recommendedName>
</protein>
<keyword evidence="1" id="KW-0812">Transmembrane</keyword>
<dbReference type="Proteomes" id="UP000076244">
    <property type="component" value="Chromosome"/>
</dbReference>
<dbReference type="AlphaFoldDB" id="A0A0R2HQ33"/>
<feature type="transmembrane region" description="Helical" evidence="1">
    <location>
        <begin position="71"/>
        <end position="90"/>
    </location>
</feature>
<keyword evidence="1" id="KW-0472">Membrane</keyword>
<evidence type="ECO:0000313" key="4">
    <source>
        <dbReference type="Proteomes" id="UP000076244"/>
    </source>
</evidence>
<proteinExistence type="predicted"/>
<dbReference type="KEGG" id="pdm:ADU72_0942"/>
<feature type="transmembrane region" description="Helical" evidence="1">
    <location>
        <begin position="129"/>
        <end position="149"/>
    </location>
</feature>
<dbReference type="RefSeq" id="WP_046871872.1">
    <property type="nucleotide sequence ID" value="NZ_BAAAXI010000165.1"/>
</dbReference>
<feature type="transmembrane region" description="Helical" evidence="1">
    <location>
        <begin position="158"/>
        <end position="176"/>
    </location>
</feature>
<gene>
    <name evidence="2" type="ORF">ADU70_1752</name>
    <name evidence="3" type="ORF">ADU72_0942</name>
</gene>
<feature type="transmembrane region" description="Helical" evidence="1">
    <location>
        <begin position="48"/>
        <end position="65"/>
    </location>
</feature>
<evidence type="ECO:0008006" key="6">
    <source>
        <dbReference type="Google" id="ProtNLM"/>
    </source>
</evidence>
<name>A0A0R2HQ33_9LACO</name>